<evidence type="ECO:0000259" key="6">
    <source>
        <dbReference type="PROSITE" id="PS50051"/>
    </source>
</evidence>
<dbReference type="PANTHER" id="PTHR11202:SF1">
    <property type="entry name" value="PROTEIN ENABLED HOMOLOG"/>
    <property type="match status" value="1"/>
</dbReference>
<dbReference type="GO" id="GO:0008154">
    <property type="term" value="P:actin polymerization or depolymerization"/>
    <property type="evidence" value="ECO:0007669"/>
    <property type="project" value="TreeGrafter"/>
</dbReference>
<evidence type="ECO:0000313" key="8">
    <source>
        <dbReference type="EMBL" id="CAF96784.1"/>
    </source>
</evidence>
<evidence type="ECO:0000259" key="7">
    <source>
        <dbReference type="PROSITE" id="PS50229"/>
    </source>
</evidence>
<dbReference type="GO" id="GO:0003677">
    <property type="term" value="F:DNA binding"/>
    <property type="evidence" value="ECO:0007669"/>
    <property type="project" value="UniProtKB-KW"/>
</dbReference>
<dbReference type="Gene3D" id="2.30.29.30">
    <property type="entry name" value="Pleckstrin-homology domain (PH domain)/Phosphotyrosine-binding domain (PTB)"/>
    <property type="match status" value="1"/>
</dbReference>
<protein>
    <submittedName>
        <fullName evidence="8">(spotted green pufferfish) hypothetical protein</fullName>
    </submittedName>
</protein>
<dbReference type="InterPro" id="IPR027417">
    <property type="entry name" value="P-loop_NTPase"/>
</dbReference>
<keyword evidence="3" id="KW-0067">ATP-binding</keyword>
<feature type="region of interest" description="Disordered" evidence="5">
    <location>
        <begin position="1"/>
        <end position="20"/>
    </location>
</feature>
<dbReference type="SUPFAM" id="SSF50729">
    <property type="entry name" value="PH domain-like"/>
    <property type="match status" value="2"/>
</dbReference>
<comment type="caution">
    <text evidence="8">The sequence shown here is derived from an EMBL/GenBank/DDBJ whole genome shotgun (WGS) entry which is preliminary data.</text>
</comment>
<keyword evidence="4" id="KW-0238">DNA-binding</keyword>
<gene>
    <name evidence="8" type="ORF">GSTENG00013947001</name>
</gene>
<dbReference type="GO" id="GO:0005524">
    <property type="term" value="F:ATP binding"/>
    <property type="evidence" value="ECO:0007669"/>
    <property type="project" value="UniProtKB-KW"/>
</dbReference>
<dbReference type="SUPFAM" id="SSF52540">
    <property type="entry name" value="P-loop containing nucleoside triphosphate hydrolases"/>
    <property type="match status" value="1"/>
</dbReference>
<evidence type="ECO:0000256" key="5">
    <source>
        <dbReference type="SAM" id="MobiDB-lite"/>
    </source>
</evidence>
<dbReference type="KEGG" id="tng:GSTEN00013947G001"/>
<dbReference type="EMBL" id="CAAE01014527">
    <property type="protein sequence ID" value="CAF96784.1"/>
    <property type="molecule type" value="Genomic_DNA"/>
</dbReference>
<dbReference type="Pfam" id="PF17855">
    <property type="entry name" value="MCM_lid"/>
    <property type="match status" value="1"/>
</dbReference>
<dbReference type="Pfam" id="PF00568">
    <property type="entry name" value="WH1"/>
    <property type="match status" value="2"/>
</dbReference>
<dbReference type="SMART" id="SM00350">
    <property type="entry name" value="MCM"/>
    <property type="match status" value="1"/>
</dbReference>
<name>Q4SRE8_TETNG</name>
<proteinExistence type="inferred from homology"/>
<dbReference type="AlphaFoldDB" id="Q4SRE8"/>
<dbReference type="InterPro" id="IPR041562">
    <property type="entry name" value="MCM_lid"/>
</dbReference>
<evidence type="ECO:0000256" key="1">
    <source>
        <dbReference type="ARBA" id="ARBA00008010"/>
    </source>
</evidence>
<dbReference type="GO" id="GO:0017124">
    <property type="term" value="F:SH3 domain binding"/>
    <property type="evidence" value="ECO:0007669"/>
    <property type="project" value="TreeGrafter"/>
</dbReference>
<reference evidence="8" key="1">
    <citation type="journal article" date="2004" name="Nature">
        <title>Genome duplication in the teleost fish Tetraodon nigroviridis reveals the early vertebrate proto-karyotype.</title>
        <authorList>
            <person name="Jaillon O."/>
            <person name="Aury J.-M."/>
            <person name="Brunet F."/>
            <person name="Petit J.-L."/>
            <person name="Stange-Thomann N."/>
            <person name="Mauceli E."/>
            <person name="Bouneau L."/>
            <person name="Fischer C."/>
            <person name="Ozouf-Costaz C."/>
            <person name="Bernot A."/>
            <person name="Nicaud S."/>
            <person name="Jaffe D."/>
            <person name="Fisher S."/>
            <person name="Lutfalla G."/>
            <person name="Dossat C."/>
            <person name="Segurens B."/>
            <person name="Dasilva C."/>
            <person name="Salanoubat M."/>
            <person name="Levy M."/>
            <person name="Boudet N."/>
            <person name="Castellano S."/>
            <person name="Anthouard V."/>
            <person name="Jubin C."/>
            <person name="Castelli V."/>
            <person name="Katinka M."/>
            <person name="Vacherie B."/>
            <person name="Biemont C."/>
            <person name="Skalli Z."/>
            <person name="Cattolico L."/>
            <person name="Poulain J."/>
            <person name="De Berardinis V."/>
            <person name="Cruaud C."/>
            <person name="Duprat S."/>
            <person name="Brottier P."/>
            <person name="Coutanceau J.-P."/>
            <person name="Gouzy J."/>
            <person name="Parra G."/>
            <person name="Lardier G."/>
            <person name="Chapple C."/>
            <person name="McKernan K.J."/>
            <person name="McEwan P."/>
            <person name="Bosak S."/>
            <person name="Kellis M."/>
            <person name="Volff J.-N."/>
            <person name="Guigo R."/>
            <person name="Zody M.C."/>
            <person name="Mesirov J."/>
            <person name="Lindblad-Toh K."/>
            <person name="Birren B."/>
            <person name="Nusbaum C."/>
            <person name="Kahn D."/>
            <person name="Robinson-Rechavi M."/>
            <person name="Laudet V."/>
            <person name="Schachter V."/>
            <person name="Quetier F."/>
            <person name="Saurin W."/>
            <person name="Scarpelli C."/>
            <person name="Wincker P."/>
            <person name="Lander E.S."/>
            <person name="Weissenbach J."/>
            <person name="Roest Crollius H."/>
        </authorList>
    </citation>
    <scope>NUCLEOTIDE SEQUENCE [LARGE SCALE GENOMIC DNA]</scope>
</reference>
<dbReference type="CDD" id="cd01207">
    <property type="entry name" value="EVH1_Ena_VASP-like"/>
    <property type="match status" value="1"/>
</dbReference>
<dbReference type="InterPro" id="IPR001208">
    <property type="entry name" value="MCM_dom"/>
</dbReference>
<dbReference type="PROSITE" id="PS50051">
    <property type="entry name" value="MCM_2"/>
    <property type="match status" value="1"/>
</dbReference>
<evidence type="ECO:0000256" key="2">
    <source>
        <dbReference type="ARBA" id="ARBA00022741"/>
    </source>
</evidence>
<dbReference type="PANTHER" id="PTHR11202">
    <property type="entry name" value="SPROUTY-RELATED, EVH1 DOMAIN-CONTAINING PROTEIN FAMILY MEMBER"/>
    <property type="match status" value="1"/>
</dbReference>
<evidence type="ECO:0000256" key="4">
    <source>
        <dbReference type="ARBA" id="ARBA00023125"/>
    </source>
</evidence>
<organism evidence="8">
    <name type="scientific">Tetraodon nigroviridis</name>
    <name type="common">Spotted green pufferfish</name>
    <name type="synonym">Chelonodon nigroviridis</name>
    <dbReference type="NCBI Taxonomy" id="99883"/>
    <lineage>
        <taxon>Eukaryota</taxon>
        <taxon>Metazoa</taxon>
        <taxon>Chordata</taxon>
        <taxon>Craniata</taxon>
        <taxon>Vertebrata</taxon>
        <taxon>Euteleostomi</taxon>
        <taxon>Actinopterygii</taxon>
        <taxon>Neopterygii</taxon>
        <taxon>Teleostei</taxon>
        <taxon>Neoteleostei</taxon>
        <taxon>Acanthomorphata</taxon>
        <taxon>Eupercaria</taxon>
        <taxon>Tetraodontiformes</taxon>
        <taxon>Tetradontoidea</taxon>
        <taxon>Tetraodontidae</taxon>
        <taxon>Tetraodon</taxon>
    </lineage>
</organism>
<dbReference type="GO" id="GO:0005522">
    <property type="term" value="F:profilin binding"/>
    <property type="evidence" value="ECO:0007669"/>
    <property type="project" value="TreeGrafter"/>
</dbReference>
<dbReference type="InterPro" id="IPR000697">
    <property type="entry name" value="WH1/EVH1_dom"/>
</dbReference>
<dbReference type="SMART" id="SM00461">
    <property type="entry name" value="WH1"/>
    <property type="match status" value="2"/>
</dbReference>
<reference evidence="8" key="2">
    <citation type="submission" date="2004-02" db="EMBL/GenBank/DDBJ databases">
        <authorList>
            <consortium name="Genoscope"/>
            <consortium name="Whitehead Institute Centre for Genome Research"/>
        </authorList>
    </citation>
    <scope>NUCLEOTIDE SEQUENCE</scope>
</reference>
<keyword evidence="2" id="KW-0547">Nucleotide-binding</keyword>
<dbReference type="InterPro" id="IPR011993">
    <property type="entry name" value="PH-like_dom_sf"/>
</dbReference>
<sequence>MDLTPAGRDGAKAGSGPGREQSICQARAAVMVYDDANRKWVPAGGSTGFSRVHIYHHTGNNAFRVVGRKIQDHQRWKRRKGARGHVLQEKRLELSTFLQERAKGALVRSRFLQLKGVEAFQVHTDHRGDCRHVGVRGTFVLQQLLKDSDITVSQPESKPQSSWLGGGFSGSERTCLLTVTVVVINCAIPKGLKYNQATLTFHQWRDARQAYGLNFGSKEDANVFASAMMHALEVLNSQDSGPSLTRQGLQVLNGPVQEDLELQRSLASSQLVTELWEDEDKAGCTWWDGQMRMVCKLNTRTSILAATNPKGTLSPSEPLAVSVALASPLLSRFDLVLVLMDNRSTEWDRVISSFILEDRELCSASADLWTLEKMRAYFSLIKQLQPQMSEDANSILTRYYQRQRQTEGRSAARTTIRMLESLSRLAEAHSRLMYREVVTVEDAIMAVSVMDCS</sequence>
<dbReference type="Gene3D" id="3.40.50.300">
    <property type="entry name" value="P-loop containing nucleotide triphosphate hydrolases"/>
    <property type="match status" value="1"/>
</dbReference>
<feature type="non-terminal residue" evidence="8">
    <location>
        <position position="1"/>
    </location>
</feature>
<dbReference type="PROSITE" id="PS50229">
    <property type="entry name" value="WH1"/>
    <property type="match status" value="1"/>
</dbReference>
<dbReference type="GO" id="GO:0007411">
    <property type="term" value="P:axon guidance"/>
    <property type="evidence" value="ECO:0007669"/>
    <property type="project" value="TreeGrafter"/>
</dbReference>
<evidence type="ECO:0000256" key="3">
    <source>
        <dbReference type="ARBA" id="ARBA00022840"/>
    </source>
</evidence>
<accession>Q4SRE8</accession>
<dbReference type="InterPro" id="IPR031327">
    <property type="entry name" value="MCM"/>
</dbReference>
<feature type="domain" description="MCM C-terminal AAA(+) ATPase" evidence="6">
    <location>
        <begin position="293"/>
        <end position="355"/>
    </location>
</feature>
<feature type="domain" description="WH1" evidence="7">
    <location>
        <begin position="104"/>
        <end position="235"/>
    </location>
</feature>
<dbReference type="OrthoDB" id="271325at2759"/>
<dbReference type="Pfam" id="PF00493">
    <property type="entry name" value="MCM"/>
    <property type="match status" value="1"/>
</dbReference>
<dbReference type="GO" id="GO:0070358">
    <property type="term" value="P:actin polymerization-dependent cell motility"/>
    <property type="evidence" value="ECO:0007669"/>
    <property type="project" value="TreeGrafter"/>
</dbReference>
<comment type="similarity">
    <text evidence="1">Belongs to the MCM family.</text>
</comment>